<dbReference type="KEGG" id="kne:92181686"/>
<evidence type="ECO:0000259" key="2">
    <source>
        <dbReference type="Pfam" id="PF21671"/>
    </source>
</evidence>
<comment type="caution">
    <text evidence="3">The sequence shown here is derived from an EMBL/GenBank/DDBJ whole genome shotgun (WGS) entry which is preliminary data.</text>
</comment>
<evidence type="ECO:0000313" key="4">
    <source>
        <dbReference type="Proteomes" id="UP001388673"/>
    </source>
</evidence>
<keyword evidence="1" id="KW-0732">Signal</keyword>
<dbReference type="EMBL" id="JBCAWK010000008">
    <property type="protein sequence ID" value="KAK8850510.1"/>
    <property type="molecule type" value="Genomic_DNA"/>
</dbReference>
<organism evidence="3 4">
    <name type="scientific">Kwoniella newhampshirensis</name>
    <dbReference type="NCBI Taxonomy" id="1651941"/>
    <lineage>
        <taxon>Eukaryota</taxon>
        <taxon>Fungi</taxon>
        <taxon>Dikarya</taxon>
        <taxon>Basidiomycota</taxon>
        <taxon>Agaricomycotina</taxon>
        <taxon>Tremellomycetes</taxon>
        <taxon>Tremellales</taxon>
        <taxon>Cryptococcaceae</taxon>
        <taxon>Kwoniella</taxon>
    </lineage>
</organism>
<name>A0AAW0YX65_9TREE</name>
<dbReference type="AlphaFoldDB" id="A0AAW0YX65"/>
<feature type="signal peptide" evidence="1">
    <location>
        <begin position="1"/>
        <end position="18"/>
    </location>
</feature>
<protein>
    <recommendedName>
        <fullName evidence="2">Protein CPL1-like domain-containing protein</fullName>
    </recommendedName>
</protein>
<accession>A0AAW0YX65</accession>
<dbReference type="PANTHER" id="PTHR35192:SF2">
    <property type="entry name" value="APPLE DOMAIN-CONTAINING PROTEIN"/>
    <property type="match status" value="1"/>
</dbReference>
<keyword evidence="4" id="KW-1185">Reference proteome</keyword>
<feature type="chain" id="PRO_5043474894" description="Protein CPL1-like domain-containing protein" evidence="1">
    <location>
        <begin position="19"/>
        <end position="290"/>
    </location>
</feature>
<evidence type="ECO:0000256" key="1">
    <source>
        <dbReference type="SAM" id="SignalP"/>
    </source>
</evidence>
<gene>
    <name evidence="3" type="ORF">IAR55_004428</name>
</gene>
<proteinExistence type="predicted"/>
<dbReference type="InterPro" id="IPR038955">
    <property type="entry name" value="PriA/CPL1_fungi"/>
</dbReference>
<dbReference type="GeneID" id="92181686"/>
<dbReference type="InterPro" id="IPR048661">
    <property type="entry name" value="CPL1-like"/>
</dbReference>
<dbReference type="PANTHER" id="PTHR35192">
    <property type="entry name" value="PROTEIN, PUTATIVE-RELATED"/>
    <property type="match status" value="1"/>
</dbReference>
<dbReference type="Pfam" id="PF21671">
    <property type="entry name" value="CPL1-like"/>
    <property type="match status" value="1"/>
</dbReference>
<sequence length="290" mass="30327">MLFPTILALAVLARSVHGYAYQGCLEFANAAPGTDVTPADTGLDGCLADCNTLGFSYGFYQASPYGCRCSNSDTDMSNYQSAEDSSGTCSTDQASGWEVSTSFAFDFCASSFDSGSASTTFVSGAEECYSRCSPTTYGSLSRVDGVYICQCFNTLTSYTAATCGGSTQTTYIYQHAPNAAVSGTTRRQLKRRLENRRRTLNAFCPVGLTSCALAGDVNAFECVDTQSELESCGGCMGSVFGPVSRAPMPGVDCSALPGVAMGAVTCARGECLVSACKSGYALMNNRCVSL</sequence>
<dbReference type="RefSeq" id="XP_066801941.1">
    <property type="nucleotide sequence ID" value="XM_066947527.1"/>
</dbReference>
<feature type="domain" description="Protein CPL1-like" evidence="2">
    <location>
        <begin position="220"/>
        <end position="285"/>
    </location>
</feature>
<evidence type="ECO:0000313" key="3">
    <source>
        <dbReference type="EMBL" id="KAK8850510.1"/>
    </source>
</evidence>
<reference evidence="3 4" key="1">
    <citation type="journal article" date="2024" name="bioRxiv">
        <title>Comparative genomics of Cryptococcus and Kwoniella reveals pathogenesis evolution and contrasting karyotype dynamics via intercentromeric recombination or chromosome fusion.</title>
        <authorList>
            <person name="Coelho M.A."/>
            <person name="David-Palma M."/>
            <person name="Shea T."/>
            <person name="Bowers K."/>
            <person name="McGinley-Smith S."/>
            <person name="Mohammad A.W."/>
            <person name="Gnirke A."/>
            <person name="Yurkov A.M."/>
            <person name="Nowrousian M."/>
            <person name="Sun S."/>
            <person name="Cuomo C.A."/>
            <person name="Heitman J."/>
        </authorList>
    </citation>
    <scope>NUCLEOTIDE SEQUENCE [LARGE SCALE GENOMIC DNA]</scope>
    <source>
        <strain evidence="3 4">CBS 13917</strain>
    </source>
</reference>
<dbReference type="Proteomes" id="UP001388673">
    <property type="component" value="Unassembled WGS sequence"/>
</dbReference>